<evidence type="ECO:0000313" key="4">
    <source>
        <dbReference type="Proteomes" id="UP000005408"/>
    </source>
</evidence>
<name>A0A8W8IQ90_MAGGI</name>
<dbReference type="EnsemblMetazoa" id="G15194.2">
    <property type="protein sequence ID" value="G15194.2:cds"/>
    <property type="gene ID" value="G15194"/>
</dbReference>
<feature type="region of interest" description="Disordered" evidence="1">
    <location>
        <begin position="77"/>
        <end position="138"/>
    </location>
</feature>
<evidence type="ECO:0000256" key="2">
    <source>
        <dbReference type="SAM" id="SignalP"/>
    </source>
</evidence>
<feature type="signal peptide" evidence="2">
    <location>
        <begin position="1"/>
        <end position="23"/>
    </location>
</feature>
<keyword evidence="4" id="KW-1185">Reference proteome</keyword>
<organism evidence="3 4">
    <name type="scientific">Magallana gigas</name>
    <name type="common">Pacific oyster</name>
    <name type="synonym">Crassostrea gigas</name>
    <dbReference type="NCBI Taxonomy" id="29159"/>
    <lineage>
        <taxon>Eukaryota</taxon>
        <taxon>Metazoa</taxon>
        <taxon>Spiralia</taxon>
        <taxon>Lophotrochozoa</taxon>
        <taxon>Mollusca</taxon>
        <taxon>Bivalvia</taxon>
        <taxon>Autobranchia</taxon>
        <taxon>Pteriomorphia</taxon>
        <taxon>Ostreida</taxon>
        <taxon>Ostreoidea</taxon>
        <taxon>Ostreidae</taxon>
        <taxon>Magallana</taxon>
    </lineage>
</organism>
<feature type="chain" id="PRO_5042430880" evidence="2">
    <location>
        <begin position="24"/>
        <end position="303"/>
    </location>
</feature>
<feature type="compositionally biased region" description="Basic residues" evidence="1">
    <location>
        <begin position="86"/>
        <end position="138"/>
    </location>
</feature>
<dbReference type="EnsemblMetazoa" id="G15194.1">
    <property type="protein sequence ID" value="G15194.1:cds"/>
    <property type="gene ID" value="G15194"/>
</dbReference>
<evidence type="ECO:0000313" key="3">
    <source>
        <dbReference type="EnsemblMetazoa" id="G15194.1:cds"/>
    </source>
</evidence>
<protein>
    <submittedName>
        <fullName evidence="3">Uncharacterized protein</fullName>
    </submittedName>
</protein>
<proteinExistence type="predicted"/>
<dbReference type="AlphaFoldDB" id="A0A8W8IQ90"/>
<reference evidence="3" key="1">
    <citation type="submission" date="2022-08" db="UniProtKB">
        <authorList>
            <consortium name="EnsemblMetazoa"/>
        </authorList>
    </citation>
    <scope>IDENTIFICATION</scope>
    <source>
        <strain evidence="3">05x7-T-G4-1.051#20</strain>
    </source>
</reference>
<dbReference type="OMA" id="EIECTHR"/>
<accession>A0A8W8IQ90</accession>
<dbReference type="OrthoDB" id="8173378at2759"/>
<keyword evidence="2" id="KW-0732">Signal</keyword>
<dbReference type="Proteomes" id="UP000005408">
    <property type="component" value="Unassembled WGS sequence"/>
</dbReference>
<evidence type="ECO:0000256" key="1">
    <source>
        <dbReference type="SAM" id="MobiDB-lite"/>
    </source>
</evidence>
<sequence length="303" mass="34819">MAAEGLIKYVTLILGFFTLYVSAKIQEDCRDGYGNLVKNATSYNPYVIDKTDPCVECTCLNGAITCAKRPEEECEKPKNLCGKKKDGSRKRKKRKRKRKTKKTARKGRTRRRGKTKGKRRKKNRRKDRKRSMKCRSVKVSHNVTMSDKLCPAIPALSLPPDGALSCHYNNLCLPRGTEYIIYRKQISHGKDTDDNTLIIAFDHLKTEMVEIWTYLINKEKIKERQVLAKCPSPSLRAQLKTPDAILGAASSKSVKDFQRKLRRGLKDCEKKKKGCRLRTVRKHLVCFELEEIPKTKLLRNCKS</sequence>